<dbReference type="GO" id="GO:0016020">
    <property type="term" value="C:membrane"/>
    <property type="evidence" value="ECO:0007669"/>
    <property type="project" value="TreeGrafter"/>
</dbReference>
<dbReference type="EMBL" id="FLOB01000002">
    <property type="protein sequence ID" value="SBS27514.1"/>
    <property type="molecule type" value="Genomic_DNA"/>
</dbReference>
<organism evidence="2 3">
    <name type="scientific">Marinomonas spartinae</name>
    <dbReference type="NCBI Taxonomy" id="1792290"/>
    <lineage>
        <taxon>Bacteria</taxon>
        <taxon>Pseudomonadati</taxon>
        <taxon>Pseudomonadota</taxon>
        <taxon>Gammaproteobacteria</taxon>
        <taxon>Oceanospirillales</taxon>
        <taxon>Oceanospirillaceae</taxon>
        <taxon>Marinomonas</taxon>
    </lineage>
</organism>
<reference evidence="2 3" key="1">
    <citation type="submission" date="2016-06" db="EMBL/GenBank/DDBJ databases">
        <authorList>
            <person name="Kjaerup R.B."/>
            <person name="Dalgaard T.S."/>
            <person name="Juul-Madsen H.R."/>
        </authorList>
    </citation>
    <scope>NUCLEOTIDE SEQUENCE [LARGE SCALE GENOMIC DNA]</scope>
    <source>
        <strain evidence="2 3">CECT 8886</strain>
    </source>
</reference>
<name>A0A1A8T6Y2_9GAMM</name>
<dbReference type="InterPro" id="IPR029058">
    <property type="entry name" value="AB_hydrolase_fold"/>
</dbReference>
<keyword evidence="2" id="KW-0378">Hydrolase</keyword>
<protein>
    <submittedName>
        <fullName evidence="2">Alpha/beta hydrolase family protein</fullName>
    </submittedName>
</protein>
<dbReference type="SUPFAM" id="SSF53474">
    <property type="entry name" value="alpha/beta-Hydrolases"/>
    <property type="match status" value="1"/>
</dbReference>
<feature type="domain" description="Serine aminopeptidase S33" evidence="1">
    <location>
        <begin position="50"/>
        <end position="269"/>
    </location>
</feature>
<sequence length="352" mass="39812">MSTPIGQQWTLINDHEDLLGADFRARTFTFPGPKSSVHTTLINHLGNPNAERAILYIHGYTDYFFQTGLANYFIDQNYRFYAMDLQGYGRSIRPTTPPNWCDSIEQYGQDLDIALITMKQEGVNEVIILAHSTGGLIVSTYLAQPYAPKERESHYKKSFPDVIGLILNSPFLALPFPPEVLNKVSWPIRILVSLLPFSYLRAKKISLYAKSIHKKFGGQWDYRLDWKPAEGFPLAFKWLKEVILAQRNLAKHPLSIPTLMCHATKTTIGKLTIEETQQGDGVLDVDSMLEAAQKTFSNLTTAAIDNGFHDLYLSKPEAQAYYLDSIHDWLTRFHAPDTTSPSSEKITPPDEA</sequence>
<accession>A0A1A8T6Y2</accession>
<dbReference type="Pfam" id="PF12146">
    <property type="entry name" value="Hydrolase_4"/>
    <property type="match status" value="1"/>
</dbReference>
<dbReference type="InterPro" id="IPR050266">
    <property type="entry name" value="AB_hydrolase_sf"/>
</dbReference>
<dbReference type="STRING" id="1792290.MSP8886_00873"/>
<dbReference type="Proteomes" id="UP000092544">
    <property type="component" value="Unassembled WGS sequence"/>
</dbReference>
<evidence type="ECO:0000259" key="1">
    <source>
        <dbReference type="Pfam" id="PF12146"/>
    </source>
</evidence>
<evidence type="ECO:0000313" key="2">
    <source>
        <dbReference type="EMBL" id="SBS27514.1"/>
    </source>
</evidence>
<proteinExistence type="predicted"/>
<keyword evidence="3" id="KW-1185">Reference proteome</keyword>
<dbReference type="RefSeq" id="WP_083200820.1">
    <property type="nucleotide sequence ID" value="NZ_FLOB01000002.1"/>
</dbReference>
<dbReference type="Gene3D" id="3.40.50.1820">
    <property type="entry name" value="alpha/beta hydrolase"/>
    <property type="match status" value="1"/>
</dbReference>
<gene>
    <name evidence="2" type="ORF">MSP8886_00873</name>
</gene>
<dbReference type="GO" id="GO:0016787">
    <property type="term" value="F:hydrolase activity"/>
    <property type="evidence" value="ECO:0007669"/>
    <property type="project" value="UniProtKB-KW"/>
</dbReference>
<evidence type="ECO:0000313" key="3">
    <source>
        <dbReference type="Proteomes" id="UP000092544"/>
    </source>
</evidence>
<dbReference type="OrthoDB" id="9801217at2"/>
<dbReference type="InterPro" id="IPR022742">
    <property type="entry name" value="Hydrolase_4"/>
</dbReference>
<dbReference type="AlphaFoldDB" id="A0A1A8T6Y2"/>
<dbReference type="PANTHER" id="PTHR43798">
    <property type="entry name" value="MONOACYLGLYCEROL LIPASE"/>
    <property type="match status" value="1"/>
</dbReference>
<dbReference type="PANTHER" id="PTHR43798:SF33">
    <property type="entry name" value="HYDROLASE, PUTATIVE (AFU_ORTHOLOGUE AFUA_2G14860)-RELATED"/>
    <property type="match status" value="1"/>
</dbReference>